<protein>
    <recommendedName>
        <fullName evidence="4">Type-4 uracil-DNA glycosylase</fullName>
        <ecNumber evidence="3">3.2.2.27</ecNumber>
    </recommendedName>
</protein>
<dbReference type="Proteomes" id="UP001174932">
    <property type="component" value="Unassembled WGS sequence"/>
</dbReference>
<dbReference type="SMART" id="SM00986">
    <property type="entry name" value="UDG"/>
    <property type="match status" value="1"/>
</dbReference>
<keyword evidence="8 14" id="KW-0378">Hydrolase</keyword>
<comment type="catalytic activity">
    <reaction evidence="1">
        <text>Hydrolyzes single-stranded DNA or mismatched double-stranded DNA and polynucleotides, releasing free uracil.</text>
        <dbReference type="EC" id="3.2.2.27"/>
    </reaction>
</comment>
<name>A0ABT8YLF0_9HYPH</name>
<feature type="compositionally biased region" description="Basic and acidic residues" evidence="12">
    <location>
        <begin position="59"/>
        <end position="71"/>
    </location>
</feature>
<evidence type="ECO:0000256" key="6">
    <source>
        <dbReference type="ARBA" id="ARBA00022723"/>
    </source>
</evidence>
<dbReference type="SUPFAM" id="SSF52141">
    <property type="entry name" value="Uracil-DNA glycosylase-like"/>
    <property type="match status" value="1"/>
</dbReference>
<dbReference type="EC" id="3.2.2.27" evidence="3"/>
<reference evidence="14" key="1">
    <citation type="journal article" date="2015" name="Int. J. Syst. Evol. Microbiol.">
        <title>Rhizobium alvei sp. nov., isolated from a freshwater river.</title>
        <authorList>
            <person name="Sheu S.Y."/>
            <person name="Huang H.W."/>
            <person name="Young C.C."/>
            <person name="Chen W.M."/>
        </authorList>
    </citation>
    <scope>NUCLEOTIDE SEQUENCE</scope>
    <source>
        <strain evidence="14">TNR-22</strain>
    </source>
</reference>
<dbReference type="InterPro" id="IPR036895">
    <property type="entry name" value="Uracil-DNA_glycosylase-like_sf"/>
</dbReference>
<sequence length="284" mass="30356">MLPADAMNEAELAALLLFHADAGMEWLIEEAPVDRFAEFVEQQSRARSAAPAASAAPAQERRRETAQTPKRMEPVAALPDEEVVARAVAAAAEATTIEALNAAVKAFTGCNLRNSARNTAFLDGQTTAPVLVAGGLPGPDDDRDGRVFSGPAGQMLERMLGAIGISMAEVCLINVIPWRPPGNRPPTAKELEICLPFSLRLIELGRPARILALGAYPARVLTGSTDGIHAMRGKWFDVRAGVVESRLLATFHPLELQAAPLNKRLAWQDLLVFSGAIANPASQR</sequence>
<keyword evidence="5" id="KW-0004">4Fe-4S</keyword>
<evidence type="ECO:0000313" key="15">
    <source>
        <dbReference type="Proteomes" id="UP001174932"/>
    </source>
</evidence>
<dbReference type="CDD" id="cd10030">
    <property type="entry name" value="UDG-F4_TTUDGA_SPO1dp_like"/>
    <property type="match status" value="1"/>
</dbReference>
<proteinExistence type="inferred from homology"/>
<dbReference type="GO" id="GO:0004844">
    <property type="term" value="F:uracil DNA N-glycosylase activity"/>
    <property type="evidence" value="ECO:0007669"/>
    <property type="project" value="UniProtKB-EC"/>
</dbReference>
<dbReference type="EMBL" id="JAUOZU010000007">
    <property type="protein sequence ID" value="MDO6964451.1"/>
    <property type="molecule type" value="Genomic_DNA"/>
</dbReference>
<keyword evidence="15" id="KW-1185">Reference proteome</keyword>
<keyword evidence="10" id="KW-0411">Iron-sulfur</keyword>
<reference evidence="14" key="2">
    <citation type="submission" date="2023-07" db="EMBL/GenBank/DDBJ databases">
        <authorList>
            <person name="Shen H."/>
        </authorList>
    </citation>
    <scope>NUCLEOTIDE SEQUENCE</scope>
    <source>
        <strain evidence="14">TNR-22</strain>
    </source>
</reference>
<evidence type="ECO:0000256" key="1">
    <source>
        <dbReference type="ARBA" id="ARBA00001400"/>
    </source>
</evidence>
<evidence type="ECO:0000256" key="9">
    <source>
        <dbReference type="ARBA" id="ARBA00023004"/>
    </source>
</evidence>
<keyword evidence="9" id="KW-0408">Iron</keyword>
<organism evidence="14 15">
    <name type="scientific">Rhizobium alvei</name>
    <dbReference type="NCBI Taxonomy" id="1132659"/>
    <lineage>
        <taxon>Bacteria</taxon>
        <taxon>Pseudomonadati</taxon>
        <taxon>Pseudomonadota</taxon>
        <taxon>Alphaproteobacteria</taxon>
        <taxon>Hyphomicrobiales</taxon>
        <taxon>Rhizobiaceae</taxon>
        <taxon>Rhizobium/Agrobacterium group</taxon>
        <taxon>Rhizobium</taxon>
    </lineage>
</organism>
<dbReference type="InterPro" id="IPR005273">
    <property type="entry name" value="Ura-DNA_glyco_family4"/>
</dbReference>
<evidence type="ECO:0000256" key="10">
    <source>
        <dbReference type="ARBA" id="ARBA00023014"/>
    </source>
</evidence>
<evidence type="ECO:0000256" key="5">
    <source>
        <dbReference type="ARBA" id="ARBA00022485"/>
    </source>
</evidence>
<evidence type="ECO:0000256" key="4">
    <source>
        <dbReference type="ARBA" id="ARBA00019403"/>
    </source>
</evidence>
<dbReference type="PANTHER" id="PTHR33693:SF1">
    <property type="entry name" value="TYPE-4 URACIL-DNA GLYCOSYLASE"/>
    <property type="match status" value="1"/>
</dbReference>
<keyword evidence="6" id="KW-0479">Metal-binding</keyword>
<keyword evidence="7" id="KW-0227">DNA damage</keyword>
<evidence type="ECO:0000256" key="8">
    <source>
        <dbReference type="ARBA" id="ARBA00022801"/>
    </source>
</evidence>
<dbReference type="PANTHER" id="PTHR33693">
    <property type="entry name" value="TYPE-5 URACIL-DNA GLYCOSYLASE"/>
    <property type="match status" value="1"/>
</dbReference>
<gene>
    <name evidence="14" type="ORF">Q4481_10825</name>
</gene>
<comment type="similarity">
    <text evidence="2">Belongs to the uracil-DNA glycosylase (UDG) superfamily. Type 4 (UDGa) family.</text>
</comment>
<comment type="caution">
    <text evidence="14">The sequence shown here is derived from an EMBL/GenBank/DDBJ whole genome shotgun (WGS) entry which is preliminary data.</text>
</comment>
<keyword evidence="11" id="KW-0234">DNA repair</keyword>
<evidence type="ECO:0000256" key="11">
    <source>
        <dbReference type="ARBA" id="ARBA00023204"/>
    </source>
</evidence>
<dbReference type="InterPro" id="IPR005122">
    <property type="entry name" value="Uracil-DNA_glycosylase-like"/>
</dbReference>
<evidence type="ECO:0000256" key="12">
    <source>
        <dbReference type="SAM" id="MobiDB-lite"/>
    </source>
</evidence>
<dbReference type="SMART" id="SM00987">
    <property type="entry name" value="UreE_C"/>
    <property type="match status" value="1"/>
</dbReference>
<evidence type="ECO:0000256" key="2">
    <source>
        <dbReference type="ARBA" id="ARBA00006521"/>
    </source>
</evidence>
<accession>A0ABT8YLF0</accession>
<keyword evidence="14" id="KW-0326">Glycosidase</keyword>
<dbReference type="NCBIfam" id="TIGR00758">
    <property type="entry name" value="UDG_fam4"/>
    <property type="match status" value="1"/>
</dbReference>
<evidence type="ECO:0000256" key="7">
    <source>
        <dbReference type="ARBA" id="ARBA00022763"/>
    </source>
</evidence>
<dbReference type="InterPro" id="IPR051536">
    <property type="entry name" value="UDG_Type-4/5"/>
</dbReference>
<feature type="compositionally biased region" description="Low complexity" evidence="12">
    <location>
        <begin position="47"/>
        <end position="58"/>
    </location>
</feature>
<feature type="region of interest" description="Disordered" evidence="12">
    <location>
        <begin position="47"/>
        <end position="71"/>
    </location>
</feature>
<dbReference type="Gene3D" id="3.40.470.10">
    <property type="entry name" value="Uracil-DNA glycosylase-like domain"/>
    <property type="match status" value="1"/>
</dbReference>
<evidence type="ECO:0000256" key="3">
    <source>
        <dbReference type="ARBA" id="ARBA00012030"/>
    </source>
</evidence>
<feature type="domain" description="Uracil-DNA glycosylase-like" evidence="13">
    <location>
        <begin position="121"/>
        <end position="271"/>
    </location>
</feature>
<evidence type="ECO:0000313" key="14">
    <source>
        <dbReference type="EMBL" id="MDO6964451.1"/>
    </source>
</evidence>
<evidence type="ECO:0000259" key="13">
    <source>
        <dbReference type="SMART" id="SM00986"/>
    </source>
</evidence>
<dbReference type="Pfam" id="PF03167">
    <property type="entry name" value="UDG"/>
    <property type="match status" value="1"/>
</dbReference>